<gene>
    <name evidence="3" type="ORF">BUALT_Bualt02G0214800</name>
</gene>
<dbReference type="SUPFAM" id="SSF51197">
    <property type="entry name" value="Clavaminate synthase-like"/>
    <property type="match status" value="1"/>
</dbReference>
<name>A0AAV6Y3K1_9LAMI</name>
<comment type="similarity">
    <text evidence="1">Belongs to the JARID1 histone demethylase family.</text>
</comment>
<dbReference type="PROSITE" id="PS51184">
    <property type="entry name" value="JMJC"/>
    <property type="match status" value="1"/>
</dbReference>
<evidence type="ECO:0000256" key="1">
    <source>
        <dbReference type="ARBA" id="ARBA00006801"/>
    </source>
</evidence>
<organism evidence="3 4">
    <name type="scientific">Buddleja alternifolia</name>
    <dbReference type="NCBI Taxonomy" id="168488"/>
    <lineage>
        <taxon>Eukaryota</taxon>
        <taxon>Viridiplantae</taxon>
        <taxon>Streptophyta</taxon>
        <taxon>Embryophyta</taxon>
        <taxon>Tracheophyta</taxon>
        <taxon>Spermatophyta</taxon>
        <taxon>Magnoliopsida</taxon>
        <taxon>eudicotyledons</taxon>
        <taxon>Gunneridae</taxon>
        <taxon>Pentapetalae</taxon>
        <taxon>asterids</taxon>
        <taxon>lamiids</taxon>
        <taxon>Lamiales</taxon>
        <taxon>Scrophulariaceae</taxon>
        <taxon>Buddlejeae</taxon>
        <taxon>Buddleja</taxon>
    </lineage>
</organism>
<feature type="domain" description="JmjC" evidence="2">
    <location>
        <begin position="181"/>
        <end position="352"/>
    </location>
</feature>
<dbReference type="SMART" id="SM00558">
    <property type="entry name" value="JmjC"/>
    <property type="match status" value="1"/>
</dbReference>
<dbReference type="PANTHER" id="PTHR12461">
    <property type="entry name" value="HYPOXIA-INDUCIBLE FACTOR 1 ALPHA INHIBITOR-RELATED"/>
    <property type="match status" value="1"/>
</dbReference>
<sequence length="601" mass="68233">MAESLQIRRLHEIPSAEEFASQIEQKNVPVVFSGCVKHWKAFTKWNVSNGGLDYLQILLVAILRGVWGAYKLLLQDVLLGAYKLSLKSKFIVLGSADDVFITKSMELVGSSVVEAMLSKAAPVFNGDIRSHERVPLPFSTFIGYCKDLLQYGDDVRDSISQLNKHKPEGLDTQHGDSVTVEEAPEQIYLAQVPIVNAENEEKTQLECLREDIEKPAFLEGKILAAVNLWMNNARTRSSTHYDPHHNLLCIISGYKQVILWPPSACPSLYPLPLYGEASNHSAIALENPDFSHYPRAKSIDEYSQKVILHAGDALFIPEGWYHQVDSESLTIAINFWWQSDMMSGMLEHMDAYYLRRILKSADLYVEDRREFGFQSTLLLEALVEPYFTVFLLNFTLLLIQSEDSCDSDMDLNHETDSVKGKKLEQRFILNELEPHTLQTLHELVTLIHARVNQSQPVGNTSADQSVAGTEDEIKKRIKSNLFNLKEDPIAHIIWTLEPHTFQNVFLAMAHNFPRTLEAFILHALSPVGIEVLTRKFEQMDQTIVTEDRSQFYQKFYSVFDNQSSAMDALLNGKESFAREAFKNVLVQYLGINFDGPKPSVE</sequence>
<evidence type="ECO:0000259" key="2">
    <source>
        <dbReference type="PROSITE" id="PS51184"/>
    </source>
</evidence>
<dbReference type="Proteomes" id="UP000826271">
    <property type="component" value="Unassembled WGS sequence"/>
</dbReference>
<keyword evidence="4" id="KW-1185">Reference proteome</keyword>
<dbReference type="InterPro" id="IPR041667">
    <property type="entry name" value="Cupin_8"/>
</dbReference>
<comment type="caution">
    <text evidence="3">The sequence shown here is derived from an EMBL/GenBank/DDBJ whole genome shotgun (WGS) entry which is preliminary data.</text>
</comment>
<dbReference type="EMBL" id="WHWC01000002">
    <property type="protein sequence ID" value="KAG8389298.1"/>
    <property type="molecule type" value="Genomic_DNA"/>
</dbReference>
<evidence type="ECO:0000313" key="3">
    <source>
        <dbReference type="EMBL" id="KAG8389298.1"/>
    </source>
</evidence>
<dbReference type="PANTHER" id="PTHR12461:SF102">
    <property type="entry name" value="LYSINE-SPECIFIC DEMETHYLASE JMJ31"/>
    <property type="match status" value="1"/>
</dbReference>
<dbReference type="AlphaFoldDB" id="A0AAV6Y3K1"/>
<accession>A0AAV6Y3K1</accession>
<proteinExistence type="inferred from homology"/>
<dbReference type="Gene3D" id="2.60.120.650">
    <property type="entry name" value="Cupin"/>
    <property type="match status" value="1"/>
</dbReference>
<protein>
    <recommendedName>
        <fullName evidence="2">JmjC domain-containing protein</fullName>
    </recommendedName>
</protein>
<dbReference type="Pfam" id="PF13621">
    <property type="entry name" value="Cupin_8"/>
    <property type="match status" value="1"/>
</dbReference>
<evidence type="ECO:0000313" key="4">
    <source>
        <dbReference type="Proteomes" id="UP000826271"/>
    </source>
</evidence>
<dbReference type="InterPro" id="IPR003347">
    <property type="entry name" value="JmjC_dom"/>
</dbReference>
<reference evidence="3" key="1">
    <citation type="submission" date="2019-10" db="EMBL/GenBank/DDBJ databases">
        <authorList>
            <person name="Zhang R."/>
            <person name="Pan Y."/>
            <person name="Wang J."/>
            <person name="Ma R."/>
            <person name="Yu S."/>
        </authorList>
    </citation>
    <scope>NUCLEOTIDE SEQUENCE</scope>
    <source>
        <strain evidence="3">LA-IB0</strain>
        <tissue evidence="3">Leaf</tissue>
    </source>
</reference>